<evidence type="ECO:0000256" key="1">
    <source>
        <dbReference type="SAM" id="Phobius"/>
    </source>
</evidence>
<sequence length="46" mass="5256">MEVSKMFAKLNGYFGLETLSDRIYYYGVFGVGGTLFTIDMFIAYIL</sequence>
<dbReference type="AlphaFoldDB" id="A0A090Z0F2"/>
<keyword evidence="1" id="KW-0472">Membrane</keyword>
<reference evidence="2 3" key="1">
    <citation type="submission" date="2014-04" db="EMBL/GenBank/DDBJ databases">
        <authorList>
            <person name="Bishop-Lilly K.A."/>
            <person name="Broomall S.M."/>
            <person name="Chain P.S."/>
            <person name="Chertkov O."/>
            <person name="Coyne S.R."/>
            <person name="Daligault H.E."/>
            <person name="Davenport K.W."/>
            <person name="Erkkila T."/>
            <person name="Frey K.G."/>
            <person name="Gibbons H.S."/>
            <person name="Gu W."/>
            <person name="Jaissle J."/>
            <person name="Johnson S.L."/>
            <person name="Koroleva G.I."/>
            <person name="Ladner J.T."/>
            <person name="Lo C.-C."/>
            <person name="Minogue T.D."/>
            <person name="Munk C."/>
            <person name="Palacios G.F."/>
            <person name="Redden C.L."/>
            <person name="Rosenzweig C.N."/>
            <person name="Scholz M.B."/>
            <person name="Teshima H."/>
            <person name="Xu Y."/>
        </authorList>
    </citation>
    <scope>NUCLEOTIDE SEQUENCE [LARGE SCALE GENOMIC DNA]</scope>
    <source>
        <strain evidence="2 3">BHP</strain>
    </source>
</reference>
<evidence type="ECO:0000313" key="3">
    <source>
        <dbReference type="Proteomes" id="UP000029389"/>
    </source>
</evidence>
<dbReference type="EMBL" id="JMQC01000008">
    <property type="protein sequence ID" value="KFN04077.1"/>
    <property type="molecule type" value="Genomic_DNA"/>
</dbReference>
<protein>
    <recommendedName>
        <fullName evidence="4">DUF3961 domain-containing protein</fullName>
    </recommendedName>
</protein>
<dbReference type="PATRIC" id="fig|1405.8.peg.1369"/>
<organism evidence="2 3">
    <name type="scientific">Bacillus clarus</name>
    <dbReference type="NCBI Taxonomy" id="2338372"/>
    <lineage>
        <taxon>Bacteria</taxon>
        <taxon>Bacillati</taxon>
        <taxon>Bacillota</taxon>
        <taxon>Bacilli</taxon>
        <taxon>Bacillales</taxon>
        <taxon>Bacillaceae</taxon>
        <taxon>Bacillus</taxon>
        <taxon>Bacillus cereus group</taxon>
    </lineage>
</organism>
<keyword evidence="1" id="KW-1133">Transmembrane helix</keyword>
<name>A0A090Z0F2_9BACI</name>
<keyword evidence="1" id="KW-0812">Transmembrane</keyword>
<feature type="transmembrane region" description="Helical" evidence="1">
    <location>
        <begin position="23"/>
        <end position="45"/>
    </location>
</feature>
<dbReference type="Proteomes" id="UP000029389">
    <property type="component" value="Unassembled WGS sequence"/>
</dbReference>
<evidence type="ECO:0008006" key="4">
    <source>
        <dbReference type="Google" id="ProtNLM"/>
    </source>
</evidence>
<comment type="caution">
    <text evidence="2">The sequence shown here is derived from an EMBL/GenBank/DDBJ whole genome shotgun (WGS) entry which is preliminary data.</text>
</comment>
<gene>
    <name evidence="2" type="ORF">DJ93_1187</name>
</gene>
<proteinExistence type="predicted"/>
<evidence type="ECO:0000313" key="2">
    <source>
        <dbReference type="EMBL" id="KFN04077.1"/>
    </source>
</evidence>
<accession>A0A090Z0F2</accession>